<accession>A0A4V2MBV1</accession>
<dbReference type="Proteomes" id="UP000291144">
    <property type="component" value="Unassembled WGS sequence"/>
</dbReference>
<name>A0A4V2MBV1_9ACTN</name>
<dbReference type="PANTHER" id="PTHR30168">
    <property type="entry name" value="PUTATIVE MEMBRANE PROTEIN YPFJ"/>
    <property type="match status" value="1"/>
</dbReference>
<dbReference type="AlphaFoldDB" id="A0A4V2MBV1"/>
<comment type="caution">
    <text evidence="7">The sequence shown here is derived from an EMBL/GenBank/DDBJ whole genome shotgun (WGS) entry which is preliminary data.</text>
</comment>
<protein>
    <recommendedName>
        <fullName evidence="9">Metalloprotease</fullName>
    </recommendedName>
</protein>
<dbReference type="PANTHER" id="PTHR30168:SF0">
    <property type="entry name" value="INNER MEMBRANE PROTEIN"/>
    <property type="match status" value="1"/>
</dbReference>
<proteinExistence type="predicted"/>
<evidence type="ECO:0000256" key="6">
    <source>
        <dbReference type="SAM" id="Phobius"/>
    </source>
</evidence>
<dbReference type="RefSeq" id="WP_131352997.1">
    <property type="nucleotide sequence ID" value="NZ_SJKB01000002.1"/>
</dbReference>
<reference evidence="7 8" key="1">
    <citation type="submission" date="2019-02" db="EMBL/GenBank/DDBJ databases">
        <title>Kribbella capetownensis sp. nov. and Kribbella speibonae sp. nov., isolated from soil.</title>
        <authorList>
            <person name="Curtis S.M."/>
            <person name="Norton I."/>
            <person name="Everest G.J."/>
            <person name="Meyers P.R."/>
        </authorList>
    </citation>
    <scope>NUCLEOTIDE SEQUENCE [LARGE SCALE GENOMIC DNA]</scope>
    <source>
        <strain evidence="7 8">NRRL B-24813</strain>
    </source>
</reference>
<comment type="subcellular location">
    <subcellularLocation>
        <location evidence="1">Membrane</location>
        <topology evidence="1">Single-pass membrane protein</topology>
    </subcellularLocation>
</comment>
<keyword evidence="3 6" id="KW-1133">Transmembrane helix</keyword>
<dbReference type="GO" id="GO:0016020">
    <property type="term" value="C:membrane"/>
    <property type="evidence" value="ECO:0007669"/>
    <property type="project" value="UniProtKB-SubCell"/>
</dbReference>
<evidence type="ECO:0000256" key="4">
    <source>
        <dbReference type="ARBA" id="ARBA00023136"/>
    </source>
</evidence>
<organism evidence="7 8">
    <name type="scientific">Kribbella pittospori</name>
    <dbReference type="NCBI Taxonomy" id="722689"/>
    <lineage>
        <taxon>Bacteria</taxon>
        <taxon>Bacillati</taxon>
        <taxon>Actinomycetota</taxon>
        <taxon>Actinomycetes</taxon>
        <taxon>Propionibacteriales</taxon>
        <taxon>Kribbellaceae</taxon>
        <taxon>Kribbella</taxon>
    </lineage>
</organism>
<evidence type="ECO:0008006" key="9">
    <source>
        <dbReference type="Google" id="ProtNLM"/>
    </source>
</evidence>
<dbReference type="EMBL" id="SJKB01000002">
    <property type="protein sequence ID" value="TCC64492.1"/>
    <property type="molecule type" value="Genomic_DNA"/>
</dbReference>
<keyword evidence="4 6" id="KW-0472">Membrane</keyword>
<dbReference type="Pfam" id="PF04228">
    <property type="entry name" value="Zn_peptidase"/>
    <property type="match status" value="1"/>
</dbReference>
<dbReference type="OrthoDB" id="3508456at2"/>
<feature type="transmembrane region" description="Helical" evidence="6">
    <location>
        <begin position="101"/>
        <end position="121"/>
    </location>
</feature>
<dbReference type="InterPro" id="IPR007343">
    <property type="entry name" value="Uncharacterised_pept_Zn_put"/>
</dbReference>
<evidence type="ECO:0000256" key="3">
    <source>
        <dbReference type="ARBA" id="ARBA00022989"/>
    </source>
</evidence>
<evidence type="ECO:0000313" key="7">
    <source>
        <dbReference type="EMBL" id="TCC64492.1"/>
    </source>
</evidence>
<evidence type="ECO:0000313" key="8">
    <source>
        <dbReference type="Proteomes" id="UP000291144"/>
    </source>
</evidence>
<evidence type="ECO:0000256" key="1">
    <source>
        <dbReference type="ARBA" id="ARBA00004167"/>
    </source>
</evidence>
<sequence length="395" mass="42064">MADKPAPKPGHFLPGGEGHNTPAGGEAQRGSTPLAAPTPRLSGDAPDAAPVLRGSRIESRRTTLTGSRLGPPPPDDPAAAAYQAVFHPEPIPFVPKKRSKVMVAGIVIAALLITGGGIALATKLLSSYDDLVANPMGTPSVRPSDGPVVPAGKPKPDAEVVKQNPFYTAGKLPAVKCQEPAYRPTSKENVYSYYQALIACMDKAWKPIVTKAGFEFRSPRLIVFDEGDETACGFQKDVSSYCQDDQGGSVTMPWQDLMDEYPKNKALARVQMAESMGFVYGAHLQNLVGIFEASGNLRDTAANKAGQLEQDRRAALQATCFSAVFFGAAKASFPLRGELLRQWTLLIQHGGDEHAEDKVRDHGSGKNLALWMNQGFASTNPGTCNTFVASSAKVS</sequence>
<keyword evidence="8" id="KW-1185">Reference proteome</keyword>
<keyword evidence="2 6" id="KW-0812">Transmembrane</keyword>
<evidence type="ECO:0000256" key="5">
    <source>
        <dbReference type="SAM" id="MobiDB-lite"/>
    </source>
</evidence>
<gene>
    <name evidence="7" type="ORF">E0H73_08850</name>
</gene>
<feature type="region of interest" description="Disordered" evidence="5">
    <location>
        <begin position="1"/>
        <end position="79"/>
    </location>
</feature>
<evidence type="ECO:0000256" key="2">
    <source>
        <dbReference type="ARBA" id="ARBA00022692"/>
    </source>
</evidence>